<dbReference type="AlphaFoldDB" id="A0A7E4VR77"/>
<evidence type="ECO:0000256" key="1">
    <source>
        <dbReference type="SAM" id="MobiDB-lite"/>
    </source>
</evidence>
<keyword evidence="2" id="KW-1185">Reference proteome</keyword>
<sequence>MPSRARWTEEEKREVWKYIYERVKDGSVLYEAPTGLKFWQTYVNSTGSTRQVNTLNKYYRIHLRENIASSELSADQIDEIIAALPITLSPMNTVRLDNRRQAEDLLKLEPKDEVQSPKVAMKEVSPGRRSNRLKSVERKSYRDGRTYNKDRSGRESTNSGESSPAMPKKMGRPRKSETGKPSASGSSKPSKSGASSSKPTASSPKPVQSPAIDAPSSSSNKALVSPVDESGFINTPDPSQCHTPKQRRTPRISLNRSSANSSQSSYTSNLSRHLASPHFLDLDDGADDSSSVHSTPKRTPNRKRRAVLSEESSSQESVAPPAKRQKENTTPPENNNHVAEVAHVESDSRSNSVVDVEPAPVLLQCKEEPSEVQESSDEATFALIPPANLPPNVVVASAAPAIEAEVAVNGVANGTNAPIDEPVLPSMKDAATSPHISIFIPPGTPNNSNNSQLTPKSILTSKLRKVNRASTPTRVTFGACPTLDRPKGSTPLSTRSPAIPTATVDKYNPMYYKCTEVIWNSIQESRPENTRRPMTQEDFDKVKNLALTKECFFKLRQVSSFITSMFPPVVQPTKVLQETVDDEDCVEKRENQVKDSPKTVQEAEKSEDPAKEIQEPISDSPTESQILMNSQW</sequence>
<dbReference type="WBParaSite" id="Pan_g24242.t1">
    <property type="protein sequence ID" value="Pan_g24242.t1"/>
    <property type="gene ID" value="Pan_g24242"/>
</dbReference>
<feature type="compositionally biased region" description="Polar residues" evidence="1">
    <location>
        <begin position="617"/>
        <end position="632"/>
    </location>
</feature>
<evidence type="ECO:0000313" key="2">
    <source>
        <dbReference type="Proteomes" id="UP000492821"/>
    </source>
</evidence>
<protein>
    <submittedName>
        <fullName evidence="3">SANT domain-containing protein</fullName>
    </submittedName>
</protein>
<feature type="compositionally biased region" description="Low complexity" evidence="1">
    <location>
        <begin position="179"/>
        <end position="206"/>
    </location>
</feature>
<name>A0A7E4VR77_PANRE</name>
<feature type="compositionally biased region" description="Basic and acidic residues" evidence="1">
    <location>
        <begin position="587"/>
        <end position="614"/>
    </location>
</feature>
<evidence type="ECO:0000313" key="3">
    <source>
        <dbReference type="WBParaSite" id="Pan_g24242.t1"/>
    </source>
</evidence>
<feature type="region of interest" description="Disordered" evidence="1">
    <location>
        <begin position="476"/>
        <end position="497"/>
    </location>
</feature>
<proteinExistence type="predicted"/>
<dbReference type="Proteomes" id="UP000492821">
    <property type="component" value="Unassembled WGS sequence"/>
</dbReference>
<feature type="compositionally biased region" description="Polar residues" evidence="1">
    <location>
        <begin position="232"/>
        <end position="243"/>
    </location>
</feature>
<feature type="compositionally biased region" description="Basic residues" evidence="1">
    <location>
        <begin position="295"/>
        <end position="306"/>
    </location>
</feature>
<feature type="region of interest" description="Disordered" evidence="1">
    <location>
        <begin position="587"/>
        <end position="632"/>
    </location>
</feature>
<organism evidence="2 3">
    <name type="scientific">Panagrellus redivivus</name>
    <name type="common">Microworm</name>
    <dbReference type="NCBI Taxonomy" id="6233"/>
    <lineage>
        <taxon>Eukaryota</taxon>
        <taxon>Metazoa</taxon>
        <taxon>Ecdysozoa</taxon>
        <taxon>Nematoda</taxon>
        <taxon>Chromadorea</taxon>
        <taxon>Rhabditida</taxon>
        <taxon>Tylenchina</taxon>
        <taxon>Panagrolaimomorpha</taxon>
        <taxon>Panagrolaimoidea</taxon>
        <taxon>Panagrolaimidae</taxon>
        <taxon>Panagrellus</taxon>
    </lineage>
</organism>
<feature type="compositionally biased region" description="Low complexity" evidence="1">
    <location>
        <begin position="253"/>
        <end position="271"/>
    </location>
</feature>
<reference evidence="2" key="1">
    <citation type="journal article" date="2013" name="Genetics">
        <title>The draft genome and transcriptome of Panagrellus redivivus are shaped by the harsh demands of a free-living lifestyle.</title>
        <authorList>
            <person name="Srinivasan J."/>
            <person name="Dillman A.R."/>
            <person name="Macchietto M.G."/>
            <person name="Heikkinen L."/>
            <person name="Lakso M."/>
            <person name="Fracchia K.M."/>
            <person name="Antoshechkin I."/>
            <person name="Mortazavi A."/>
            <person name="Wong G."/>
            <person name="Sternberg P.W."/>
        </authorList>
    </citation>
    <scope>NUCLEOTIDE SEQUENCE [LARGE SCALE GENOMIC DNA]</scope>
    <source>
        <strain evidence="2">MT8872</strain>
    </source>
</reference>
<reference evidence="3" key="2">
    <citation type="submission" date="2020-10" db="UniProtKB">
        <authorList>
            <consortium name="WormBaseParasite"/>
        </authorList>
    </citation>
    <scope>IDENTIFICATION</scope>
</reference>
<feature type="compositionally biased region" description="Basic and acidic residues" evidence="1">
    <location>
        <begin position="134"/>
        <end position="154"/>
    </location>
</feature>
<accession>A0A7E4VR77</accession>
<feature type="region of interest" description="Disordered" evidence="1">
    <location>
        <begin position="109"/>
        <end position="336"/>
    </location>
</feature>